<keyword evidence="4 5" id="KW-0472">Membrane</keyword>
<sequence>MSTSADPRDPALQTKVTFPKTWPKSDVNDALSTSGMFLAGLVMVSKNRYLAWPTLFMAINGIINRHPLRTKENASSPWSTLMLSITALLVSYSQLFLAPLVAPTAVPLTT</sequence>
<dbReference type="Pfam" id="PF03669">
    <property type="entry name" value="ASTER"/>
    <property type="match status" value="1"/>
</dbReference>
<keyword evidence="2 5" id="KW-0812">Transmembrane</keyword>
<comment type="subcellular location">
    <subcellularLocation>
        <location evidence="1">Membrane</location>
    </subcellularLocation>
</comment>
<dbReference type="GO" id="GO:0045048">
    <property type="term" value="P:protein insertion into ER membrane"/>
    <property type="evidence" value="ECO:0007669"/>
    <property type="project" value="InterPro"/>
</dbReference>
<evidence type="ECO:0000256" key="5">
    <source>
        <dbReference type="SAM" id="Phobius"/>
    </source>
</evidence>
<reference evidence="6 7" key="1">
    <citation type="journal article" date="2016" name="Mol. Biol. Evol.">
        <title>Comparative Genomics of Early-Diverging Mushroom-Forming Fungi Provides Insights into the Origins of Lignocellulose Decay Capabilities.</title>
        <authorList>
            <person name="Nagy L.G."/>
            <person name="Riley R."/>
            <person name="Tritt A."/>
            <person name="Adam C."/>
            <person name="Daum C."/>
            <person name="Floudas D."/>
            <person name="Sun H."/>
            <person name="Yadav J.S."/>
            <person name="Pangilinan J."/>
            <person name="Larsson K.H."/>
            <person name="Matsuura K."/>
            <person name="Barry K."/>
            <person name="Labutti K."/>
            <person name="Kuo R."/>
            <person name="Ohm R.A."/>
            <person name="Bhattacharya S.S."/>
            <person name="Shirouzu T."/>
            <person name="Yoshinaga Y."/>
            <person name="Martin F.M."/>
            <person name="Grigoriev I.V."/>
            <person name="Hibbett D.S."/>
        </authorList>
    </citation>
    <scope>NUCLEOTIDE SEQUENCE [LARGE SCALE GENOMIC DNA]</scope>
    <source>
        <strain evidence="6 7">CBS 109695</strain>
    </source>
</reference>
<evidence type="ECO:0000313" key="7">
    <source>
        <dbReference type="Proteomes" id="UP000076532"/>
    </source>
</evidence>
<gene>
    <name evidence="6" type="ORF">FIBSPDRAFT_866756</name>
</gene>
<evidence type="ECO:0000256" key="4">
    <source>
        <dbReference type="ARBA" id="ARBA00023136"/>
    </source>
</evidence>
<accession>A0A166EKR5</accession>
<feature type="transmembrane region" description="Helical" evidence="5">
    <location>
        <begin position="49"/>
        <end position="68"/>
    </location>
</feature>
<dbReference type="EMBL" id="KV417600">
    <property type="protein sequence ID" value="KZP15860.1"/>
    <property type="molecule type" value="Genomic_DNA"/>
</dbReference>
<dbReference type="GO" id="GO:0005789">
    <property type="term" value="C:endoplasmic reticulum membrane"/>
    <property type="evidence" value="ECO:0007669"/>
    <property type="project" value="InterPro"/>
</dbReference>
<feature type="transmembrane region" description="Helical" evidence="5">
    <location>
        <begin position="80"/>
        <end position="102"/>
    </location>
</feature>
<keyword evidence="3 5" id="KW-1133">Transmembrane helix</keyword>
<evidence type="ECO:0000256" key="3">
    <source>
        <dbReference type="ARBA" id="ARBA00022989"/>
    </source>
</evidence>
<name>A0A166EKR5_9AGAM</name>
<evidence type="ECO:0000256" key="2">
    <source>
        <dbReference type="ARBA" id="ARBA00022692"/>
    </source>
</evidence>
<dbReference type="STRING" id="436010.A0A166EKR5"/>
<dbReference type="OrthoDB" id="284718at2759"/>
<organism evidence="6 7">
    <name type="scientific">Athelia psychrophila</name>
    <dbReference type="NCBI Taxonomy" id="1759441"/>
    <lineage>
        <taxon>Eukaryota</taxon>
        <taxon>Fungi</taxon>
        <taxon>Dikarya</taxon>
        <taxon>Basidiomycota</taxon>
        <taxon>Agaricomycotina</taxon>
        <taxon>Agaricomycetes</taxon>
        <taxon>Agaricomycetidae</taxon>
        <taxon>Atheliales</taxon>
        <taxon>Atheliaceae</taxon>
        <taxon>Athelia</taxon>
    </lineage>
</organism>
<dbReference type="InterPro" id="IPR005351">
    <property type="entry name" value="ASTER"/>
</dbReference>
<dbReference type="Proteomes" id="UP000076532">
    <property type="component" value="Unassembled WGS sequence"/>
</dbReference>
<evidence type="ECO:0000256" key="1">
    <source>
        <dbReference type="ARBA" id="ARBA00004370"/>
    </source>
</evidence>
<protein>
    <submittedName>
        <fullName evidence="6">Uncharacterized protein</fullName>
    </submittedName>
</protein>
<keyword evidence="7" id="KW-1185">Reference proteome</keyword>
<evidence type="ECO:0000313" key="6">
    <source>
        <dbReference type="EMBL" id="KZP15860.1"/>
    </source>
</evidence>
<dbReference type="GO" id="GO:0044183">
    <property type="term" value="F:protein folding chaperone"/>
    <property type="evidence" value="ECO:0007669"/>
    <property type="project" value="InterPro"/>
</dbReference>
<dbReference type="AlphaFoldDB" id="A0A166EKR5"/>
<proteinExistence type="predicted"/>